<proteinExistence type="inferred from homology"/>
<evidence type="ECO:0000256" key="2">
    <source>
        <dbReference type="ARBA" id="ARBA00022980"/>
    </source>
</evidence>
<protein>
    <recommendedName>
        <fullName evidence="6">Ribosomal protein S11, mitochondrial</fullName>
    </recommendedName>
</protein>
<dbReference type="AlphaFoldDB" id="A0AAD5G1Y1"/>
<dbReference type="Gene3D" id="3.30.420.80">
    <property type="entry name" value="Ribosomal protein S11"/>
    <property type="match status" value="1"/>
</dbReference>
<comment type="similarity">
    <text evidence="1">Belongs to the universal ribosomal protein uS11 family.</text>
</comment>
<dbReference type="SUPFAM" id="SSF53137">
    <property type="entry name" value="Translational machinery components"/>
    <property type="match status" value="1"/>
</dbReference>
<evidence type="ECO:0000256" key="1">
    <source>
        <dbReference type="ARBA" id="ARBA00006194"/>
    </source>
</evidence>
<dbReference type="PANTHER" id="PTHR11759">
    <property type="entry name" value="40S RIBOSOMAL PROTEIN S14/30S RIBOSOMAL PROTEIN S11"/>
    <property type="match status" value="1"/>
</dbReference>
<dbReference type="GO" id="GO:1990904">
    <property type="term" value="C:ribonucleoprotein complex"/>
    <property type="evidence" value="ECO:0007669"/>
    <property type="project" value="UniProtKB-KW"/>
</dbReference>
<dbReference type="Proteomes" id="UP001206925">
    <property type="component" value="Unassembled WGS sequence"/>
</dbReference>
<accession>A0AAD5G1Y1</accession>
<dbReference type="InterPro" id="IPR001971">
    <property type="entry name" value="Ribosomal_uS11"/>
</dbReference>
<dbReference type="EMBL" id="JAMZMK010011897">
    <property type="protein sequence ID" value="KAI7725575.1"/>
    <property type="molecule type" value="Genomic_DNA"/>
</dbReference>
<evidence type="ECO:0008006" key="6">
    <source>
        <dbReference type="Google" id="ProtNLM"/>
    </source>
</evidence>
<organism evidence="4 5">
    <name type="scientific">Ambrosia artemisiifolia</name>
    <name type="common">Common ragweed</name>
    <dbReference type="NCBI Taxonomy" id="4212"/>
    <lineage>
        <taxon>Eukaryota</taxon>
        <taxon>Viridiplantae</taxon>
        <taxon>Streptophyta</taxon>
        <taxon>Embryophyta</taxon>
        <taxon>Tracheophyta</taxon>
        <taxon>Spermatophyta</taxon>
        <taxon>Magnoliopsida</taxon>
        <taxon>eudicotyledons</taxon>
        <taxon>Gunneridae</taxon>
        <taxon>Pentapetalae</taxon>
        <taxon>asterids</taxon>
        <taxon>campanulids</taxon>
        <taxon>Asterales</taxon>
        <taxon>Asteraceae</taxon>
        <taxon>Asteroideae</taxon>
        <taxon>Heliantheae alliance</taxon>
        <taxon>Heliantheae</taxon>
        <taxon>Ambrosia</taxon>
    </lineage>
</organism>
<gene>
    <name evidence="4" type="ORF">M8C21_019251</name>
</gene>
<dbReference type="GO" id="GO:0006412">
    <property type="term" value="P:translation"/>
    <property type="evidence" value="ECO:0007669"/>
    <property type="project" value="InterPro"/>
</dbReference>
<keyword evidence="3" id="KW-0687">Ribonucleoprotein</keyword>
<dbReference type="Pfam" id="PF00411">
    <property type="entry name" value="Ribosomal_S11"/>
    <property type="match status" value="1"/>
</dbReference>
<sequence length="331" mass="37355">MVFQRVVSRFPGGSRISGQSQRLCLLKCNQSVGQKRDLFSGISENYQGPTPVLHNAMPRFLGNLGMRLGFAQENFLHGSLRFAKSIHSVGPKEFERDVDNGPVDTHTQKNAELFERSNQRLPEYAERPNQRLPGFFERINIGQSPIEPGRNTGFETLSRRFAELDMTRAPNEMGRDGRPFLRGLGQFELGRNRGFMRDNENYRSGVEQNADIVHVKIMRNNTFVTVTDSKGNKKLGASAGALAEMKGGPKVSKYSAEATAEHIGREAKKMGLKSVVVKVNGFTFFKKKKLAILSFRDGYTNSRSDKNPIVYIEDTTRKPHNGCRRKKQRRV</sequence>
<keyword evidence="5" id="KW-1185">Reference proteome</keyword>
<reference evidence="4" key="1">
    <citation type="submission" date="2022-06" db="EMBL/GenBank/DDBJ databases">
        <title>Uncovering the hologenomic basis of an extraordinary plant invasion.</title>
        <authorList>
            <person name="Bieker V.C."/>
            <person name="Martin M.D."/>
            <person name="Gilbert T."/>
            <person name="Hodgins K."/>
            <person name="Battlay P."/>
            <person name="Petersen B."/>
            <person name="Wilson J."/>
        </authorList>
    </citation>
    <scope>NUCLEOTIDE SEQUENCE</scope>
    <source>
        <strain evidence="4">AA19_3_7</strain>
        <tissue evidence="4">Leaf</tissue>
    </source>
</reference>
<evidence type="ECO:0000256" key="3">
    <source>
        <dbReference type="ARBA" id="ARBA00023274"/>
    </source>
</evidence>
<dbReference type="HAMAP" id="MF_01310">
    <property type="entry name" value="Ribosomal_uS11"/>
    <property type="match status" value="1"/>
</dbReference>
<name>A0AAD5G1Y1_AMBAR</name>
<comment type="caution">
    <text evidence="4">The sequence shown here is derived from an EMBL/GenBank/DDBJ whole genome shotgun (WGS) entry which is preliminary data.</text>
</comment>
<evidence type="ECO:0000313" key="4">
    <source>
        <dbReference type="EMBL" id="KAI7725575.1"/>
    </source>
</evidence>
<dbReference type="GO" id="GO:0005840">
    <property type="term" value="C:ribosome"/>
    <property type="evidence" value="ECO:0007669"/>
    <property type="project" value="UniProtKB-KW"/>
</dbReference>
<dbReference type="GO" id="GO:0003735">
    <property type="term" value="F:structural constituent of ribosome"/>
    <property type="evidence" value="ECO:0007669"/>
    <property type="project" value="InterPro"/>
</dbReference>
<evidence type="ECO:0000313" key="5">
    <source>
        <dbReference type="Proteomes" id="UP001206925"/>
    </source>
</evidence>
<dbReference type="InterPro" id="IPR036967">
    <property type="entry name" value="Ribosomal_uS11_sf"/>
</dbReference>
<keyword evidence="2" id="KW-0689">Ribosomal protein</keyword>